<gene>
    <name evidence="2" type="ORF">RDB_LOCUS124209</name>
</gene>
<accession>A0A8H3CK27</accession>
<dbReference type="Proteomes" id="UP000663843">
    <property type="component" value="Unassembled WGS sequence"/>
</dbReference>
<feature type="domain" description="Fatty acid desaturase" evidence="1">
    <location>
        <begin position="118"/>
        <end position="187"/>
    </location>
</feature>
<evidence type="ECO:0000259" key="1">
    <source>
        <dbReference type="Pfam" id="PF00487"/>
    </source>
</evidence>
<dbReference type="InterPro" id="IPR005804">
    <property type="entry name" value="FA_desaturase_dom"/>
</dbReference>
<reference evidence="2" key="1">
    <citation type="submission" date="2021-01" db="EMBL/GenBank/DDBJ databases">
        <authorList>
            <person name="Kaushik A."/>
        </authorList>
    </citation>
    <scope>NUCLEOTIDE SEQUENCE</scope>
    <source>
        <strain evidence="2">AG2-2IIIB</strain>
    </source>
</reference>
<comment type="caution">
    <text evidence="2">The sequence shown here is derived from an EMBL/GenBank/DDBJ whole genome shotgun (WGS) entry which is preliminary data.</text>
</comment>
<protein>
    <recommendedName>
        <fullName evidence="1">Fatty acid desaturase domain-containing protein</fullName>
    </recommendedName>
</protein>
<dbReference type="InterPro" id="IPR012171">
    <property type="entry name" value="Fatty_acid_desaturase"/>
</dbReference>
<dbReference type="GO" id="GO:0006629">
    <property type="term" value="P:lipid metabolic process"/>
    <property type="evidence" value="ECO:0007669"/>
    <property type="project" value="InterPro"/>
</dbReference>
<dbReference type="Pfam" id="PF00487">
    <property type="entry name" value="FA_desaturase"/>
    <property type="match status" value="1"/>
</dbReference>
<proteinExistence type="predicted"/>
<dbReference type="EMBL" id="CAJMWT010004200">
    <property type="protein sequence ID" value="CAE6486613.1"/>
    <property type="molecule type" value="Genomic_DNA"/>
</dbReference>
<dbReference type="GO" id="GO:0016491">
    <property type="term" value="F:oxidoreductase activity"/>
    <property type="evidence" value="ECO:0007669"/>
    <property type="project" value="InterPro"/>
</dbReference>
<evidence type="ECO:0000313" key="2">
    <source>
        <dbReference type="EMBL" id="CAE6486613.1"/>
    </source>
</evidence>
<organism evidence="2 3">
    <name type="scientific">Rhizoctonia solani</name>
    <dbReference type="NCBI Taxonomy" id="456999"/>
    <lineage>
        <taxon>Eukaryota</taxon>
        <taxon>Fungi</taxon>
        <taxon>Dikarya</taxon>
        <taxon>Basidiomycota</taxon>
        <taxon>Agaricomycotina</taxon>
        <taxon>Agaricomycetes</taxon>
        <taxon>Cantharellales</taxon>
        <taxon>Ceratobasidiaceae</taxon>
        <taxon>Rhizoctonia</taxon>
    </lineage>
</organism>
<sequence length="188" mass="20450">MSQVTQRKNAANKQAAMDDADKLTGPEKFIVPELTVKDVLSVIPPHCFQRSALRSFSYIAMDVGLIAAIYRAASTLIPQINPVDLPVSPALVSALPPIAQDALQKALPYLYPVGRFLGWQAYGYATGLVATGLWVIAHECGHQAFSESKALNNAVGWVLHSALGVPYHSWRITHARHHAATSHMTNDQ</sequence>
<feature type="non-terminal residue" evidence="2">
    <location>
        <position position="1"/>
    </location>
</feature>
<dbReference type="PANTHER" id="PTHR32100">
    <property type="entry name" value="OMEGA-6 FATTY ACID DESATURASE, CHLOROPLASTIC"/>
    <property type="match status" value="1"/>
</dbReference>
<evidence type="ECO:0000313" key="3">
    <source>
        <dbReference type="Proteomes" id="UP000663843"/>
    </source>
</evidence>
<dbReference type="AlphaFoldDB" id="A0A8H3CK27"/>
<name>A0A8H3CK27_9AGAM</name>